<dbReference type="GO" id="GO:0009236">
    <property type="term" value="P:cobalamin biosynthetic process"/>
    <property type="evidence" value="ECO:0007669"/>
    <property type="project" value="UniProtKB-UniRule"/>
</dbReference>
<dbReference type="CDD" id="cd02439">
    <property type="entry name" value="DMB-PRT_CobT"/>
    <property type="match status" value="1"/>
</dbReference>
<dbReference type="FunFam" id="3.40.50.10210:FF:000001">
    <property type="entry name" value="Nicotinate-nucleotide--dimethylbenzimidazole phosphoribosyltransferase"/>
    <property type="match status" value="1"/>
</dbReference>
<feature type="active site" description="Proton acceptor" evidence="10">
    <location>
        <position position="317"/>
    </location>
</feature>
<comment type="function">
    <text evidence="10">Catalyzes the synthesis of alpha-ribazole-5'-phosphate from nicotinate mononucleotide (NAMN) and 5,6-dimethylbenzimidazole (DMB).</text>
</comment>
<dbReference type="EMBL" id="CP011494">
    <property type="protein sequence ID" value="AKO51142.1"/>
    <property type="molecule type" value="Genomic_DNA"/>
</dbReference>
<comment type="pathway">
    <text evidence="1 10">Nucleoside biosynthesis; alpha-ribazole biosynthesis; alpha-ribazole from 5,6-dimethylbenzimidazole: step 1/2.</text>
</comment>
<dbReference type="InterPro" id="IPR036087">
    <property type="entry name" value="Nict_dMeBzImd_PRibTrfase_sf"/>
</dbReference>
<reference evidence="11 12" key="1">
    <citation type="submission" date="2015-05" db="EMBL/GenBank/DDBJ databases">
        <title>Complete genome of Marinobacter psychrophilus strain 20041T isolated from sea-ice of the Canadian Basin.</title>
        <authorList>
            <person name="Song L."/>
            <person name="Ren L."/>
            <person name="Yu Y."/>
            <person name="Wang X."/>
        </authorList>
    </citation>
    <scope>NUCLEOTIDE SEQUENCE [LARGE SCALE GENOMIC DNA]</scope>
    <source>
        <strain evidence="11 12">20041</strain>
    </source>
</reference>
<dbReference type="AlphaFoldDB" id="A0A0H4I7W8"/>
<sequence length="363" mass="37353">MLFPVSWTNPPALPSAHFLELAMQRQNTLTKPAGSLGQLEAIATQLASMQGSELPTADKIHISIFAGDHGVCAEAISAYPQAVTAQMIANFASGGAAISVLAKLLGATLEVINLGTVTDTPDLPSVINARIAPSTRNFVEIDAMTSQQVTKAIHFGDEAAQRAARAGCHLFIGGEMGIGNTTSAAAIACALLNKNPIRLAGPGTGLDSAGVRHKAEVIIRALQRHNDDQTPMAVLKAFGGFEIAALAGAIAGCAARGIPVLIDGFIVSVAALIAVSEQPDIRAWLLFSHRSAEPGHQAILDALKATPLLDMGMRLGEGSGAAVAVPLIRAACALHNNMASFDSAGVNVGQNDAPQSGATNRND</sequence>
<proteinExistence type="inferred from homology"/>
<dbReference type="Gene3D" id="3.40.50.10210">
    <property type="match status" value="1"/>
</dbReference>
<dbReference type="STRING" id="330734.ABA45_00815"/>
<comment type="similarity">
    <text evidence="2 10">Belongs to the CobT family.</text>
</comment>
<evidence type="ECO:0000256" key="4">
    <source>
        <dbReference type="ARBA" id="ARBA00015486"/>
    </source>
</evidence>
<keyword evidence="5 10" id="KW-0169">Cobalamin biosynthesis</keyword>
<evidence type="ECO:0000256" key="2">
    <source>
        <dbReference type="ARBA" id="ARBA00007110"/>
    </source>
</evidence>
<dbReference type="EC" id="2.4.2.21" evidence="3 10"/>
<dbReference type="InterPro" id="IPR017846">
    <property type="entry name" value="Nict_dMeBzImd_PRibTrfase_bact"/>
</dbReference>
<evidence type="ECO:0000256" key="8">
    <source>
        <dbReference type="ARBA" id="ARBA00030686"/>
    </source>
</evidence>
<dbReference type="GO" id="GO:0008939">
    <property type="term" value="F:nicotinate-nucleotide-dimethylbenzimidazole phosphoribosyltransferase activity"/>
    <property type="evidence" value="ECO:0007669"/>
    <property type="project" value="UniProtKB-UniRule"/>
</dbReference>
<evidence type="ECO:0000256" key="7">
    <source>
        <dbReference type="ARBA" id="ARBA00022679"/>
    </source>
</evidence>
<dbReference type="PATRIC" id="fig|330734.3.peg.178"/>
<keyword evidence="7 10" id="KW-0808">Transferase</keyword>
<dbReference type="Proteomes" id="UP000036406">
    <property type="component" value="Chromosome"/>
</dbReference>
<evidence type="ECO:0000256" key="9">
    <source>
        <dbReference type="ARBA" id="ARBA00047340"/>
    </source>
</evidence>
<dbReference type="InterPro" id="IPR003200">
    <property type="entry name" value="Nict_dMeBzImd_PRibTrfase"/>
</dbReference>
<dbReference type="Pfam" id="PF02277">
    <property type="entry name" value="DBI_PRT"/>
    <property type="match status" value="1"/>
</dbReference>
<dbReference type="PANTHER" id="PTHR43463:SF1">
    <property type="entry name" value="NICOTINATE-NUCLEOTIDE--DIMETHYLBENZIMIDAZOLE PHOSPHORIBOSYLTRANSFERASE"/>
    <property type="match status" value="1"/>
</dbReference>
<evidence type="ECO:0000256" key="5">
    <source>
        <dbReference type="ARBA" id="ARBA00022573"/>
    </source>
</evidence>
<dbReference type="SUPFAM" id="SSF52733">
    <property type="entry name" value="Nicotinate mononucleotide:5,6-dimethylbenzimidazole phosphoribosyltransferase (CobT)"/>
    <property type="match status" value="1"/>
</dbReference>
<dbReference type="InterPro" id="IPR023195">
    <property type="entry name" value="Nict_dMeBzImd_PRibTrfase_N"/>
</dbReference>
<evidence type="ECO:0000256" key="10">
    <source>
        <dbReference type="HAMAP-Rule" id="MF_00230"/>
    </source>
</evidence>
<dbReference type="NCBIfam" id="NF000996">
    <property type="entry name" value="PRK00105.1"/>
    <property type="match status" value="1"/>
</dbReference>
<evidence type="ECO:0000313" key="12">
    <source>
        <dbReference type="Proteomes" id="UP000036406"/>
    </source>
</evidence>
<dbReference type="RefSeq" id="WP_048383659.1">
    <property type="nucleotide sequence ID" value="NZ_CP011494.1"/>
</dbReference>
<comment type="catalytic activity">
    <reaction evidence="9 10">
        <text>5,6-dimethylbenzimidazole + nicotinate beta-D-ribonucleotide = alpha-ribazole 5'-phosphate + nicotinate + H(+)</text>
        <dbReference type="Rhea" id="RHEA:11196"/>
        <dbReference type="ChEBI" id="CHEBI:15378"/>
        <dbReference type="ChEBI" id="CHEBI:15890"/>
        <dbReference type="ChEBI" id="CHEBI:32544"/>
        <dbReference type="ChEBI" id="CHEBI:57502"/>
        <dbReference type="ChEBI" id="CHEBI:57918"/>
        <dbReference type="EC" id="2.4.2.21"/>
    </reaction>
</comment>
<evidence type="ECO:0000313" key="11">
    <source>
        <dbReference type="EMBL" id="AKO51142.1"/>
    </source>
</evidence>
<name>A0A0H4I7W8_9GAMM</name>
<dbReference type="HAMAP" id="MF_00230">
    <property type="entry name" value="CobT"/>
    <property type="match status" value="1"/>
</dbReference>
<dbReference type="UniPathway" id="UPA00061">
    <property type="reaction ID" value="UER00516"/>
</dbReference>
<dbReference type="PANTHER" id="PTHR43463">
    <property type="entry name" value="NICOTINATE-NUCLEOTIDE--DIMETHYLBENZIMIDAZOLE PHOSPHORIBOSYLTRANSFERASE"/>
    <property type="match status" value="1"/>
</dbReference>
<dbReference type="Gene3D" id="1.10.1610.10">
    <property type="match status" value="1"/>
</dbReference>
<accession>A0A0H4I7W8</accession>
<evidence type="ECO:0000256" key="3">
    <source>
        <dbReference type="ARBA" id="ARBA00011991"/>
    </source>
</evidence>
<evidence type="ECO:0000256" key="1">
    <source>
        <dbReference type="ARBA" id="ARBA00005049"/>
    </source>
</evidence>
<dbReference type="KEGG" id="mpq:ABA45_00815"/>
<dbReference type="NCBIfam" id="TIGR03160">
    <property type="entry name" value="cobT_DBIPRT"/>
    <property type="match status" value="1"/>
</dbReference>
<organism evidence="11 12">
    <name type="scientific">Marinobacter psychrophilus</name>
    <dbReference type="NCBI Taxonomy" id="330734"/>
    <lineage>
        <taxon>Bacteria</taxon>
        <taxon>Pseudomonadati</taxon>
        <taxon>Pseudomonadota</taxon>
        <taxon>Gammaproteobacteria</taxon>
        <taxon>Pseudomonadales</taxon>
        <taxon>Marinobacteraceae</taxon>
        <taxon>Marinobacter</taxon>
    </lineage>
</organism>
<gene>
    <name evidence="10" type="primary">cobT</name>
    <name evidence="11" type="ORF">ABA45_00815</name>
</gene>
<keyword evidence="6 10" id="KW-0328">Glycosyltransferase</keyword>
<protein>
    <recommendedName>
        <fullName evidence="4 10">Nicotinate-nucleotide--dimethylbenzimidazole phosphoribosyltransferase</fullName>
        <shortName evidence="10">NN:DBI PRT</shortName>
        <ecNumber evidence="3 10">2.4.2.21</ecNumber>
    </recommendedName>
    <alternativeName>
        <fullName evidence="8 10">N(1)-alpha-phosphoribosyltransferase</fullName>
    </alternativeName>
</protein>
<evidence type="ECO:0000256" key="6">
    <source>
        <dbReference type="ARBA" id="ARBA00022676"/>
    </source>
</evidence>
<keyword evidence="12" id="KW-1185">Reference proteome</keyword>